<protein>
    <submittedName>
        <fullName evidence="2">Uncharacterized protein</fullName>
    </submittedName>
</protein>
<dbReference type="Proteomes" id="UP001151760">
    <property type="component" value="Unassembled WGS sequence"/>
</dbReference>
<sequence>MMRVVVVKEREMSPLGGAEVRRGEKRDREDRVEVGGAMRLRSRGCQEEPSDCTVCENKDAGRRESPHELVELSSFRELEGDDEGEWRRETVAGVLDWHLMCSKVEVRRKWGDRVRVWGTREDGRGGCEDQGGDDRPEEPGTDSD</sequence>
<name>A0ABQ5FHA2_9ASTR</name>
<feature type="region of interest" description="Disordered" evidence="1">
    <location>
        <begin position="119"/>
        <end position="144"/>
    </location>
</feature>
<gene>
    <name evidence="2" type="ORF">Tco_1005877</name>
</gene>
<dbReference type="EMBL" id="BQNB010017369">
    <property type="protein sequence ID" value="GJT62344.1"/>
    <property type="molecule type" value="Genomic_DNA"/>
</dbReference>
<comment type="caution">
    <text evidence="2">The sequence shown here is derived from an EMBL/GenBank/DDBJ whole genome shotgun (WGS) entry which is preliminary data.</text>
</comment>
<reference evidence="2" key="1">
    <citation type="journal article" date="2022" name="Int. J. Mol. Sci.">
        <title>Draft Genome of Tanacetum Coccineum: Genomic Comparison of Closely Related Tanacetum-Family Plants.</title>
        <authorList>
            <person name="Yamashiro T."/>
            <person name="Shiraishi A."/>
            <person name="Nakayama K."/>
            <person name="Satake H."/>
        </authorList>
    </citation>
    <scope>NUCLEOTIDE SEQUENCE</scope>
</reference>
<evidence type="ECO:0000313" key="3">
    <source>
        <dbReference type="Proteomes" id="UP001151760"/>
    </source>
</evidence>
<feature type="compositionally biased region" description="Basic and acidic residues" evidence="1">
    <location>
        <begin position="119"/>
        <end position="138"/>
    </location>
</feature>
<evidence type="ECO:0000313" key="2">
    <source>
        <dbReference type="EMBL" id="GJT62344.1"/>
    </source>
</evidence>
<proteinExistence type="predicted"/>
<accession>A0ABQ5FHA2</accession>
<organism evidence="2 3">
    <name type="scientific">Tanacetum coccineum</name>
    <dbReference type="NCBI Taxonomy" id="301880"/>
    <lineage>
        <taxon>Eukaryota</taxon>
        <taxon>Viridiplantae</taxon>
        <taxon>Streptophyta</taxon>
        <taxon>Embryophyta</taxon>
        <taxon>Tracheophyta</taxon>
        <taxon>Spermatophyta</taxon>
        <taxon>Magnoliopsida</taxon>
        <taxon>eudicotyledons</taxon>
        <taxon>Gunneridae</taxon>
        <taxon>Pentapetalae</taxon>
        <taxon>asterids</taxon>
        <taxon>campanulids</taxon>
        <taxon>Asterales</taxon>
        <taxon>Asteraceae</taxon>
        <taxon>Asteroideae</taxon>
        <taxon>Anthemideae</taxon>
        <taxon>Anthemidinae</taxon>
        <taxon>Tanacetum</taxon>
    </lineage>
</organism>
<evidence type="ECO:0000256" key="1">
    <source>
        <dbReference type="SAM" id="MobiDB-lite"/>
    </source>
</evidence>
<keyword evidence="3" id="KW-1185">Reference proteome</keyword>
<reference evidence="2" key="2">
    <citation type="submission" date="2022-01" db="EMBL/GenBank/DDBJ databases">
        <authorList>
            <person name="Yamashiro T."/>
            <person name="Shiraishi A."/>
            <person name="Satake H."/>
            <person name="Nakayama K."/>
        </authorList>
    </citation>
    <scope>NUCLEOTIDE SEQUENCE</scope>
</reference>